<dbReference type="GO" id="GO:0046983">
    <property type="term" value="F:protein dimerization activity"/>
    <property type="evidence" value="ECO:0007669"/>
    <property type="project" value="InterPro"/>
</dbReference>
<dbReference type="Proteomes" id="UP001327560">
    <property type="component" value="Chromosome 5"/>
</dbReference>
<dbReference type="PROSITE" id="PS50888">
    <property type="entry name" value="BHLH"/>
    <property type="match status" value="1"/>
</dbReference>
<feature type="compositionally biased region" description="Basic residues" evidence="6">
    <location>
        <begin position="65"/>
        <end position="74"/>
    </location>
</feature>
<evidence type="ECO:0000256" key="5">
    <source>
        <dbReference type="ARBA" id="ARBA00023242"/>
    </source>
</evidence>
<name>A0AAQ3KLT4_9LILI</name>
<evidence type="ECO:0000259" key="7">
    <source>
        <dbReference type="PROSITE" id="PS50888"/>
    </source>
</evidence>
<dbReference type="SUPFAM" id="SSF47459">
    <property type="entry name" value="HLH, helix-loop-helix DNA-binding domain"/>
    <property type="match status" value="1"/>
</dbReference>
<dbReference type="Gene3D" id="4.10.280.10">
    <property type="entry name" value="Helix-loop-helix DNA-binding domain"/>
    <property type="match status" value="1"/>
</dbReference>
<dbReference type="PANTHER" id="PTHR12565">
    <property type="entry name" value="STEROL REGULATORY ELEMENT-BINDING PROTEIN"/>
    <property type="match status" value="1"/>
</dbReference>
<comment type="similarity">
    <text evidence="2">Belongs to the bHLH protein family.</text>
</comment>
<feature type="compositionally biased region" description="Basic and acidic residues" evidence="6">
    <location>
        <begin position="29"/>
        <end position="38"/>
    </location>
</feature>
<dbReference type="EMBL" id="CP136894">
    <property type="protein sequence ID" value="WOL09458.1"/>
    <property type="molecule type" value="Genomic_DNA"/>
</dbReference>
<dbReference type="AlphaFoldDB" id="A0AAQ3KLT4"/>
<proteinExistence type="inferred from homology"/>
<evidence type="ECO:0000256" key="1">
    <source>
        <dbReference type="ARBA" id="ARBA00004123"/>
    </source>
</evidence>
<evidence type="ECO:0000313" key="9">
    <source>
        <dbReference type="Proteomes" id="UP001327560"/>
    </source>
</evidence>
<evidence type="ECO:0000256" key="6">
    <source>
        <dbReference type="SAM" id="MobiDB-lite"/>
    </source>
</evidence>
<evidence type="ECO:0000256" key="2">
    <source>
        <dbReference type="ARBA" id="ARBA00005510"/>
    </source>
</evidence>
<evidence type="ECO:0000313" key="8">
    <source>
        <dbReference type="EMBL" id="WOL09458.1"/>
    </source>
</evidence>
<accession>A0AAQ3KLT4</accession>
<gene>
    <name evidence="8" type="ORF">Cni_G18211</name>
</gene>
<sequence length="145" mass="16428">MESSLEQANSSVTQIKESLELKWYPSQDKSLKQEDSAGSRKRGRRLVSRMSMARRGKAADIHMAQRMRREKMSKKMRLLEDAVPGCYKGKSKAAMLEEAIKCVQSLHNQVGFLSMRLAAATTASGNSFEPLQEHYAYLEELVRES</sequence>
<keyword evidence="9" id="KW-1185">Reference proteome</keyword>
<evidence type="ECO:0000256" key="3">
    <source>
        <dbReference type="ARBA" id="ARBA00023015"/>
    </source>
</evidence>
<protein>
    <submittedName>
        <fullName evidence="8">Transcription factor bHLH75-like</fullName>
    </submittedName>
</protein>
<organism evidence="8 9">
    <name type="scientific">Canna indica</name>
    <name type="common">Indian-shot</name>
    <dbReference type="NCBI Taxonomy" id="4628"/>
    <lineage>
        <taxon>Eukaryota</taxon>
        <taxon>Viridiplantae</taxon>
        <taxon>Streptophyta</taxon>
        <taxon>Embryophyta</taxon>
        <taxon>Tracheophyta</taxon>
        <taxon>Spermatophyta</taxon>
        <taxon>Magnoliopsida</taxon>
        <taxon>Liliopsida</taxon>
        <taxon>Zingiberales</taxon>
        <taxon>Cannaceae</taxon>
        <taxon>Canna</taxon>
    </lineage>
</organism>
<dbReference type="PANTHER" id="PTHR12565:SF184">
    <property type="entry name" value="BHLH TRANSCRIPTION FACTOR"/>
    <property type="match status" value="1"/>
</dbReference>
<keyword evidence="4" id="KW-0804">Transcription</keyword>
<dbReference type="GO" id="GO:0003700">
    <property type="term" value="F:DNA-binding transcription factor activity"/>
    <property type="evidence" value="ECO:0007669"/>
    <property type="project" value="TreeGrafter"/>
</dbReference>
<evidence type="ECO:0000256" key="4">
    <source>
        <dbReference type="ARBA" id="ARBA00023163"/>
    </source>
</evidence>
<reference evidence="8 9" key="1">
    <citation type="submission" date="2023-10" db="EMBL/GenBank/DDBJ databases">
        <title>Chromosome-scale genome assembly provides insights into flower coloration mechanisms of Canna indica.</title>
        <authorList>
            <person name="Li C."/>
        </authorList>
    </citation>
    <scope>NUCLEOTIDE SEQUENCE [LARGE SCALE GENOMIC DNA]</scope>
    <source>
        <tissue evidence="8">Flower</tissue>
    </source>
</reference>
<feature type="domain" description="BHLH" evidence="7">
    <location>
        <begin position="56"/>
        <end position="106"/>
    </location>
</feature>
<dbReference type="SMART" id="SM00353">
    <property type="entry name" value="HLH"/>
    <property type="match status" value="1"/>
</dbReference>
<feature type="compositionally biased region" description="Basic residues" evidence="6">
    <location>
        <begin position="39"/>
        <end position="56"/>
    </location>
</feature>
<feature type="region of interest" description="Disordered" evidence="6">
    <location>
        <begin position="28"/>
        <end position="74"/>
    </location>
</feature>
<dbReference type="InterPro" id="IPR036638">
    <property type="entry name" value="HLH_DNA-bd_sf"/>
</dbReference>
<keyword evidence="3" id="KW-0805">Transcription regulation</keyword>
<comment type="subcellular location">
    <subcellularLocation>
        <location evidence="1">Nucleus</location>
    </subcellularLocation>
</comment>
<dbReference type="InterPro" id="IPR011598">
    <property type="entry name" value="bHLH_dom"/>
</dbReference>
<dbReference type="InterPro" id="IPR024097">
    <property type="entry name" value="bHLH_ZIP_TF"/>
</dbReference>
<keyword evidence="5" id="KW-0539">Nucleus</keyword>
<dbReference type="GO" id="GO:0005634">
    <property type="term" value="C:nucleus"/>
    <property type="evidence" value="ECO:0007669"/>
    <property type="project" value="UniProtKB-SubCell"/>
</dbReference>